<keyword evidence="1" id="KW-0472">Membrane</keyword>
<sequence>MKKFVSRIAPLAAIGLVTGNAMAAPPTTVTELANAVSFTDVSGAILAVSGVLLTLFVVWKGAKFVLKAVKGG</sequence>
<comment type="caution">
    <text evidence="3">The sequence shown here is derived from an EMBL/GenBank/DDBJ whole genome shotgun (WGS) entry which is preliminary data.</text>
</comment>
<keyword evidence="1" id="KW-0812">Transmembrane</keyword>
<protein>
    <submittedName>
        <fullName evidence="3">Uncharacterized protein</fullName>
    </submittedName>
</protein>
<keyword evidence="4" id="KW-1185">Reference proteome</keyword>
<feature type="transmembrane region" description="Helical" evidence="1">
    <location>
        <begin position="39"/>
        <end position="59"/>
    </location>
</feature>
<proteinExistence type="predicted"/>
<dbReference type="AlphaFoldDB" id="A0A840S161"/>
<keyword evidence="1" id="KW-1133">Transmembrane helix</keyword>
<reference evidence="3 4" key="1">
    <citation type="submission" date="2020-08" db="EMBL/GenBank/DDBJ databases">
        <title>Genomic Encyclopedia of Type Strains, Phase IV (KMG-IV): sequencing the most valuable type-strain genomes for metagenomic binning, comparative biology and taxonomic classification.</title>
        <authorList>
            <person name="Goeker M."/>
        </authorList>
    </citation>
    <scope>NUCLEOTIDE SEQUENCE [LARGE SCALE GENOMIC DNA]</scope>
    <source>
        <strain evidence="3 4">DSM 23958</strain>
    </source>
</reference>
<accession>A0A840S161</accession>
<feature type="signal peptide" evidence="2">
    <location>
        <begin position="1"/>
        <end position="23"/>
    </location>
</feature>
<dbReference type="OrthoDB" id="9996760at2"/>
<keyword evidence="2" id="KW-0732">Signal</keyword>
<organism evidence="3 4">
    <name type="scientific">Inhella inkyongensis</name>
    <dbReference type="NCBI Taxonomy" id="392593"/>
    <lineage>
        <taxon>Bacteria</taxon>
        <taxon>Pseudomonadati</taxon>
        <taxon>Pseudomonadota</taxon>
        <taxon>Betaproteobacteria</taxon>
        <taxon>Burkholderiales</taxon>
        <taxon>Sphaerotilaceae</taxon>
        <taxon>Inhella</taxon>
    </lineage>
</organism>
<evidence type="ECO:0000256" key="1">
    <source>
        <dbReference type="SAM" id="Phobius"/>
    </source>
</evidence>
<gene>
    <name evidence="3" type="ORF">HNQ51_000109</name>
</gene>
<dbReference type="RefSeq" id="WP_138858087.1">
    <property type="nucleotide sequence ID" value="NZ_CP040709.1"/>
</dbReference>
<feature type="chain" id="PRO_5032447786" evidence="2">
    <location>
        <begin position="24"/>
        <end position="72"/>
    </location>
</feature>
<evidence type="ECO:0000313" key="4">
    <source>
        <dbReference type="Proteomes" id="UP000554837"/>
    </source>
</evidence>
<name>A0A840S161_9BURK</name>
<evidence type="ECO:0000313" key="3">
    <source>
        <dbReference type="EMBL" id="MBB5202816.1"/>
    </source>
</evidence>
<dbReference type="EMBL" id="JACHHO010000001">
    <property type="protein sequence ID" value="MBB5202816.1"/>
    <property type="molecule type" value="Genomic_DNA"/>
</dbReference>
<dbReference type="Proteomes" id="UP000554837">
    <property type="component" value="Unassembled WGS sequence"/>
</dbReference>
<evidence type="ECO:0000256" key="2">
    <source>
        <dbReference type="SAM" id="SignalP"/>
    </source>
</evidence>